<gene>
    <name evidence="3" type="ORF">R28058_25071</name>
</gene>
<proteinExistence type="predicted"/>
<evidence type="ECO:0000313" key="4">
    <source>
        <dbReference type="Proteomes" id="UP000049127"/>
    </source>
</evidence>
<evidence type="ECO:0000259" key="2">
    <source>
        <dbReference type="SMART" id="SM00014"/>
    </source>
</evidence>
<evidence type="ECO:0000313" key="3">
    <source>
        <dbReference type="EMBL" id="CEQ04789.1"/>
    </source>
</evidence>
<organism evidence="3 4">
    <name type="scientific">Paraclostridium sordellii</name>
    <name type="common">Clostridium sordellii</name>
    <dbReference type="NCBI Taxonomy" id="1505"/>
    <lineage>
        <taxon>Bacteria</taxon>
        <taxon>Bacillati</taxon>
        <taxon>Bacillota</taxon>
        <taxon>Clostridia</taxon>
        <taxon>Peptostreptococcales</taxon>
        <taxon>Peptostreptococcaceae</taxon>
        <taxon>Paraclostridium</taxon>
    </lineage>
</organism>
<feature type="transmembrane region" description="Helical" evidence="1">
    <location>
        <begin position="119"/>
        <end position="140"/>
    </location>
</feature>
<feature type="transmembrane region" description="Helical" evidence="1">
    <location>
        <begin position="146"/>
        <end position="165"/>
    </location>
</feature>
<keyword evidence="1" id="KW-0812">Transmembrane</keyword>
<dbReference type="PANTHER" id="PTHR14969">
    <property type="entry name" value="SPHINGOSINE-1-PHOSPHATE PHOSPHOHYDROLASE"/>
    <property type="match status" value="1"/>
</dbReference>
<dbReference type="Proteomes" id="UP000049127">
    <property type="component" value="Unassembled WGS sequence"/>
</dbReference>
<dbReference type="PANTHER" id="PTHR14969:SF13">
    <property type="entry name" value="AT30094P"/>
    <property type="match status" value="1"/>
</dbReference>
<name>A0A0C7RA12_PARSO</name>
<dbReference type="InterPro" id="IPR036938">
    <property type="entry name" value="PAP2/HPO_sf"/>
</dbReference>
<dbReference type="Gene3D" id="1.20.144.10">
    <property type="entry name" value="Phosphatidic acid phosphatase type 2/haloperoxidase"/>
    <property type="match status" value="1"/>
</dbReference>
<reference evidence="4" key="1">
    <citation type="submission" date="2015-01" db="EMBL/GenBank/DDBJ databases">
        <authorList>
            <person name="Aslett M.A."/>
            <person name="De Silva N."/>
        </authorList>
    </citation>
    <scope>NUCLEOTIDE SEQUENCE [LARGE SCALE GENOMIC DNA]</scope>
    <source>
        <strain evidence="4">R28058</strain>
    </source>
</reference>
<protein>
    <submittedName>
        <fullName evidence="3">Membrane-associated phosphatase</fullName>
    </submittedName>
</protein>
<feature type="domain" description="Phosphatidic acid phosphatase type 2/haloperoxidase" evidence="2">
    <location>
        <begin position="49"/>
        <end position="161"/>
    </location>
</feature>
<accession>A0A0C7RA12</accession>
<dbReference type="Pfam" id="PF01569">
    <property type="entry name" value="PAP2"/>
    <property type="match status" value="1"/>
</dbReference>
<dbReference type="InterPro" id="IPR000326">
    <property type="entry name" value="PAP2/HPO"/>
</dbReference>
<feature type="transmembrane region" description="Helical" evidence="1">
    <location>
        <begin position="257"/>
        <end position="275"/>
    </location>
</feature>
<dbReference type="AlphaFoldDB" id="A0A0C7RA12"/>
<dbReference type="OrthoDB" id="9789113at2"/>
<feature type="transmembrane region" description="Helical" evidence="1">
    <location>
        <begin position="172"/>
        <end position="189"/>
    </location>
</feature>
<feature type="transmembrane region" description="Helical" evidence="1">
    <location>
        <begin position="22"/>
        <end position="46"/>
    </location>
</feature>
<dbReference type="SMART" id="SM00014">
    <property type="entry name" value="acidPPc"/>
    <property type="match status" value="1"/>
</dbReference>
<sequence length="281" mass="32166">MGIQVEILKYIQSFKNPVLDGIFLGITMSTEVPVILIMASILYWCINKKYGQRLLFALTGNIALNTGVKEFFKAPRPIGVQGIESMRTSTATGYSFPSGHTQIGTTFWVSIMSIIKKNYMYIVGTIIFISIGLSRLYLGVHWPMDVLFGWIFGIGFTLICNYILVKIEKNNKYTYFGFIIIPMFFWIFIVNSVEYVKMFGLITGFIAGYIIEKEYVDFDVNVCIKSKIFRYIFGLLSLGLVYLALKFIMPENYIGGYLRYALLMIYAIAGAPMIFEKIWKE</sequence>
<evidence type="ECO:0000256" key="1">
    <source>
        <dbReference type="SAM" id="Phobius"/>
    </source>
</evidence>
<keyword evidence="1" id="KW-1133">Transmembrane helix</keyword>
<keyword evidence="1" id="KW-0472">Membrane</keyword>
<dbReference type="RefSeq" id="WP_055342840.1">
    <property type="nucleotide sequence ID" value="NZ_CDNI01000021.1"/>
</dbReference>
<dbReference type="SUPFAM" id="SSF48317">
    <property type="entry name" value="Acid phosphatase/Vanadium-dependent haloperoxidase"/>
    <property type="match status" value="1"/>
</dbReference>
<dbReference type="EMBL" id="CEKZ01000014">
    <property type="protein sequence ID" value="CEQ04789.1"/>
    <property type="molecule type" value="Genomic_DNA"/>
</dbReference>
<feature type="transmembrane region" description="Helical" evidence="1">
    <location>
        <begin position="228"/>
        <end position="245"/>
    </location>
</feature>